<protein>
    <submittedName>
        <fullName evidence="1">Uncharacterized protein</fullName>
    </submittedName>
</protein>
<dbReference type="KEGG" id="dli:dnl_64380"/>
<proteinExistence type="predicted"/>
<dbReference type="AlphaFoldDB" id="A0A975BET9"/>
<gene>
    <name evidence="1" type="ORF">dnl_64380</name>
</gene>
<reference evidence="1" key="1">
    <citation type="journal article" date="2021" name="Microb. Physiol.">
        <title>Proteogenomic Insights into the Physiology of Marine, Sulfate-Reducing, Filamentous Desulfonema limicola and Desulfonema magnum.</title>
        <authorList>
            <person name="Schnaars V."/>
            <person name="Wohlbrand L."/>
            <person name="Scheve S."/>
            <person name="Hinrichs C."/>
            <person name="Reinhardt R."/>
            <person name="Rabus R."/>
        </authorList>
    </citation>
    <scope>NUCLEOTIDE SEQUENCE</scope>
    <source>
        <strain evidence="1">5ac10</strain>
    </source>
</reference>
<sequence length="107" mass="12392">MLPKIMFVKYSACCKGFVSVEKNLPQRSKSLFEIFCQSSSLLPNVMFVKYSARCKGFMSLEKNLPQKSKSLFEILSIVNFVTKCHIYQYILCVAKVSCQIKRTFRKN</sequence>
<dbReference type="EMBL" id="CP061799">
    <property type="protein sequence ID" value="QTA84008.1"/>
    <property type="molecule type" value="Genomic_DNA"/>
</dbReference>
<accession>A0A975BET9</accession>
<evidence type="ECO:0000313" key="1">
    <source>
        <dbReference type="EMBL" id="QTA84008.1"/>
    </source>
</evidence>
<organism evidence="1 2">
    <name type="scientific">Desulfonema limicola</name>
    <dbReference type="NCBI Taxonomy" id="45656"/>
    <lineage>
        <taxon>Bacteria</taxon>
        <taxon>Pseudomonadati</taxon>
        <taxon>Thermodesulfobacteriota</taxon>
        <taxon>Desulfobacteria</taxon>
        <taxon>Desulfobacterales</taxon>
        <taxon>Desulfococcaceae</taxon>
        <taxon>Desulfonema</taxon>
    </lineage>
</organism>
<name>A0A975BET9_9BACT</name>
<keyword evidence="2" id="KW-1185">Reference proteome</keyword>
<evidence type="ECO:0000313" key="2">
    <source>
        <dbReference type="Proteomes" id="UP000663720"/>
    </source>
</evidence>
<dbReference type="Proteomes" id="UP000663720">
    <property type="component" value="Chromosome"/>
</dbReference>